<dbReference type="AlphaFoldDB" id="A0A147GZV9"/>
<dbReference type="RefSeq" id="WP_058641554.1">
    <property type="nucleotide sequence ID" value="NZ_LDSL01000051.1"/>
</dbReference>
<dbReference type="InterPro" id="IPR014918">
    <property type="entry name" value="Phage_tail_3"/>
</dbReference>
<comment type="caution">
    <text evidence="1">The sequence shown here is derived from an EMBL/GenBank/DDBJ whole genome shotgun (WGS) entry which is preliminary data.</text>
</comment>
<accession>A0A147GZV9</accession>
<keyword evidence="2" id="KW-1185">Reference proteome</keyword>
<dbReference type="Pfam" id="PF08813">
    <property type="entry name" value="Phage_tail_3"/>
    <property type="match status" value="1"/>
</dbReference>
<proteinExistence type="predicted"/>
<sequence length="217" mass="22161">MDVQIWADVSVAVQTVLGATKAVTGVTKGADTIILCVGHGLQEGAPVFLRIRGIGALDYAVGIVDDPTVDGFKLRGVDSTGFRGALADGSTLQLITFGAEAETLQEITPSGGEAPDVNINTIHPRPDHSVPGKPSPIVYSFGSLWVPTDPALLALKAAAMKRSSCAVRFTWADGTTLLFAGMPSASMAPGGASGQPVTTPIKINVRGPLATIAGEGA</sequence>
<name>A0A147GZV9_9BURK</name>
<reference evidence="1 2" key="1">
    <citation type="journal article" date="2016" name="Front. Microbiol.">
        <title>Genomic Resource of Rice Seed Associated Bacteria.</title>
        <authorList>
            <person name="Midha S."/>
            <person name="Bansal K."/>
            <person name="Sharma S."/>
            <person name="Kumar N."/>
            <person name="Patil P.P."/>
            <person name="Chaudhry V."/>
            <person name="Patil P.B."/>
        </authorList>
    </citation>
    <scope>NUCLEOTIDE SEQUENCE [LARGE SCALE GENOMIC DNA]</scope>
    <source>
        <strain evidence="1 2">NS331</strain>
    </source>
</reference>
<dbReference type="EMBL" id="LDSL01000051">
    <property type="protein sequence ID" value="KTT23241.1"/>
    <property type="molecule type" value="Genomic_DNA"/>
</dbReference>
<dbReference type="OrthoDB" id="8906131at2"/>
<evidence type="ECO:0000313" key="1">
    <source>
        <dbReference type="EMBL" id="KTT23241.1"/>
    </source>
</evidence>
<protein>
    <recommendedName>
        <fullName evidence="3">Phage tail protein</fullName>
    </recommendedName>
</protein>
<evidence type="ECO:0000313" key="2">
    <source>
        <dbReference type="Proteomes" id="UP000072741"/>
    </source>
</evidence>
<gene>
    <name evidence="1" type="ORF">NS331_08475</name>
</gene>
<evidence type="ECO:0008006" key="3">
    <source>
        <dbReference type="Google" id="ProtNLM"/>
    </source>
</evidence>
<organism evidence="1 2">
    <name type="scientific">Pseudacidovorax intermedius</name>
    <dbReference type="NCBI Taxonomy" id="433924"/>
    <lineage>
        <taxon>Bacteria</taxon>
        <taxon>Pseudomonadati</taxon>
        <taxon>Pseudomonadota</taxon>
        <taxon>Betaproteobacteria</taxon>
        <taxon>Burkholderiales</taxon>
        <taxon>Comamonadaceae</taxon>
        <taxon>Pseudacidovorax</taxon>
    </lineage>
</organism>
<dbReference type="Proteomes" id="UP000072741">
    <property type="component" value="Unassembled WGS sequence"/>
</dbReference>